<evidence type="ECO:0000256" key="4">
    <source>
        <dbReference type="SAM" id="MobiDB-lite"/>
    </source>
</evidence>
<dbReference type="SUPFAM" id="SSF82199">
    <property type="entry name" value="SET domain"/>
    <property type="match status" value="1"/>
</dbReference>
<dbReference type="Gene3D" id="2.170.270.10">
    <property type="entry name" value="SET domain"/>
    <property type="match status" value="1"/>
</dbReference>
<reference evidence="5 6" key="1">
    <citation type="submission" date="2015-02" db="EMBL/GenBank/DDBJ databases">
        <title>Draft Genome Sequences of Two Closely-Related Aflatoxigenic Aspergillus Species Obtained from the Cote d'Ivoire.</title>
        <authorList>
            <person name="Moore G.G."/>
            <person name="Beltz S.B."/>
            <person name="Mack B.M."/>
        </authorList>
    </citation>
    <scope>NUCLEOTIDE SEQUENCE [LARGE SCALE GENOMIC DNA]</scope>
    <source>
        <strain evidence="5 6">SRRC1468</strain>
    </source>
</reference>
<dbReference type="STRING" id="308745.A0A0F8X3R4"/>
<feature type="compositionally biased region" description="Acidic residues" evidence="4">
    <location>
        <begin position="781"/>
        <end position="791"/>
    </location>
</feature>
<feature type="compositionally biased region" description="Acidic residues" evidence="4">
    <location>
        <begin position="1173"/>
        <end position="1189"/>
    </location>
</feature>
<protein>
    <recommendedName>
        <fullName evidence="7">WD40 repeat-like protein</fullName>
    </recommendedName>
</protein>
<evidence type="ECO:0000256" key="2">
    <source>
        <dbReference type="ARBA" id="ARBA00022737"/>
    </source>
</evidence>
<dbReference type="PROSITE" id="PS50294">
    <property type="entry name" value="WD_REPEATS_REGION"/>
    <property type="match status" value="2"/>
</dbReference>
<dbReference type="InterPro" id="IPR015943">
    <property type="entry name" value="WD40/YVTN_repeat-like_dom_sf"/>
</dbReference>
<dbReference type="InterPro" id="IPR001680">
    <property type="entry name" value="WD40_rpt"/>
</dbReference>
<dbReference type="OrthoDB" id="4869960at2759"/>
<feature type="compositionally biased region" description="Acidic residues" evidence="4">
    <location>
        <begin position="827"/>
        <end position="838"/>
    </location>
</feature>
<feature type="region of interest" description="Disordered" evidence="4">
    <location>
        <begin position="1169"/>
        <end position="1189"/>
    </location>
</feature>
<feature type="compositionally biased region" description="Polar residues" evidence="4">
    <location>
        <begin position="711"/>
        <end position="723"/>
    </location>
</feature>
<comment type="caution">
    <text evidence="5">The sequence shown here is derived from an EMBL/GenBank/DDBJ whole genome shotgun (WGS) entry which is preliminary data.</text>
</comment>
<dbReference type="Proteomes" id="UP000034291">
    <property type="component" value="Unassembled WGS sequence"/>
</dbReference>
<dbReference type="GO" id="GO:0045717">
    <property type="term" value="P:negative regulation of fatty acid biosynthetic process"/>
    <property type="evidence" value="ECO:0007669"/>
    <property type="project" value="TreeGrafter"/>
</dbReference>
<feature type="repeat" description="WD" evidence="3">
    <location>
        <begin position="42"/>
        <end position="83"/>
    </location>
</feature>
<dbReference type="GO" id="GO:0005737">
    <property type="term" value="C:cytoplasm"/>
    <property type="evidence" value="ECO:0007669"/>
    <property type="project" value="TreeGrafter"/>
</dbReference>
<evidence type="ECO:0000313" key="5">
    <source>
        <dbReference type="EMBL" id="KKK24290.1"/>
    </source>
</evidence>
<feature type="compositionally biased region" description="Basic and acidic residues" evidence="4">
    <location>
        <begin position="801"/>
        <end position="813"/>
    </location>
</feature>
<dbReference type="GO" id="GO:0080008">
    <property type="term" value="C:Cul4-RING E3 ubiquitin ligase complex"/>
    <property type="evidence" value="ECO:0007669"/>
    <property type="project" value="TreeGrafter"/>
</dbReference>
<dbReference type="EMBL" id="JZBS01001049">
    <property type="protein sequence ID" value="KKK24290.1"/>
    <property type="molecule type" value="Genomic_DNA"/>
</dbReference>
<evidence type="ECO:0000256" key="1">
    <source>
        <dbReference type="ARBA" id="ARBA00022574"/>
    </source>
</evidence>
<evidence type="ECO:0000313" key="6">
    <source>
        <dbReference type="Proteomes" id="UP000034291"/>
    </source>
</evidence>
<keyword evidence="1 3" id="KW-0853">WD repeat</keyword>
<name>A0A0F8X3R4_9EURO</name>
<feature type="region of interest" description="Disordered" evidence="4">
    <location>
        <begin position="850"/>
        <end position="886"/>
    </location>
</feature>
<dbReference type="PROSITE" id="PS50082">
    <property type="entry name" value="WD_REPEATS_2"/>
    <property type="match status" value="3"/>
</dbReference>
<keyword evidence="6" id="KW-1185">Reference proteome</keyword>
<feature type="region of interest" description="Disordered" evidence="4">
    <location>
        <begin position="1331"/>
        <end position="1353"/>
    </location>
</feature>
<feature type="repeat" description="WD" evidence="3">
    <location>
        <begin position="91"/>
        <end position="134"/>
    </location>
</feature>
<dbReference type="SMART" id="SM00320">
    <property type="entry name" value="WD40"/>
    <property type="match status" value="7"/>
</dbReference>
<feature type="compositionally biased region" description="Basic residues" evidence="4">
    <location>
        <begin position="1427"/>
        <end position="1450"/>
    </location>
</feature>
<feature type="compositionally biased region" description="Pro residues" evidence="4">
    <location>
        <begin position="1522"/>
        <end position="1532"/>
    </location>
</feature>
<gene>
    <name evidence="5" type="ORF">ARAM_003626</name>
</gene>
<feature type="region of interest" description="Disordered" evidence="4">
    <location>
        <begin position="1420"/>
        <end position="1457"/>
    </location>
</feature>
<dbReference type="PANTHER" id="PTHR15574">
    <property type="entry name" value="WD REPEAT DOMAIN-CONTAINING FAMILY"/>
    <property type="match status" value="1"/>
</dbReference>
<dbReference type="Gene3D" id="2.130.10.10">
    <property type="entry name" value="YVTN repeat-like/Quinoprotein amine dehydrogenase"/>
    <property type="match status" value="3"/>
</dbReference>
<feature type="compositionally biased region" description="Polar residues" evidence="4">
    <location>
        <begin position="816"/>
        <end position="826"/>
    </location>
</feature>
<feature type="repeat" description="WD" evidence="3">
    <location>
        <begin position="166"/>
        <end position="200"/>
    </location>
</feature>
<accession>A0A0F8X3R4</accession>
<dbReference type="SUPFAM" id="SSF50978">
    <property type="entry name" value="WD40 repeat-like"/>
    <property type="match status" value="1"/>
</dbReference>
<feature type="region of interest" description="Disordered" evidence="4">
    <location>
        <begin position="361"/>
        <end position="412"/>
    </location>
</feature>
<sequence length="1717" mass="190673">MTRSLYDRIWRREAGETSRWANIRGLYGSKEWVDNLDIVNELGGHTGCVNALSWSRSGKLLASGSDDYHLNIYSYQPDSSTAPFSLNTSVYTGHTGNIFSVAFMPHCNDRTLVTAAGDSQVRVFDIEYTNRTVAPLPSTQYRNLPLNDFFSNARYLGVGNTNARIYRSHADRAKRIVTESSPHLFLTCSEDGEVRQWDLRLPSSAYPKPRGGLLFMAHSHGGHDDSNVPPPLISYKRHRVDLNTISCSPSQPHYIALGGAHLHCFLHDRRMLGRDLSVEKGDPGASPGIGDEERMNQATRCVRKFAPNGKQRTKSPYKGHITACKISNANPNEMIVSWSGDHIYSFDLIRSPDATEIQQARQSFTLGKPLSRRRRGSKNRKRKRHNGNSLSSNSSGGRRRSRRSDATQENGELAFRVRYGNGEVENISLPSLLQEHATSDATSAEILEQARYSVLSEAQKHSLRIAKGLVKLRKALFSLEASVREEAELSNPFSIMAFKESFSSVLMQAATLLPQMEEAMRTWGYPMNPTPEVVRVQQALRRNRESSYRFIQAAGTLARALGGEAQSPGLDERELEMFQQIKPTPGEDGVLSRREQFGYDFLKAILLFVQGGRGSVFSGFKHESTNRRHWNRFPIPENADERAIETVLIPYLQELADSTLVVNVDTSRFEHDITRVLFPSQHAAVDAFSYALNMQEPIKNPSETPADIDNHNGNSNSATTRATDPSTSLQFWLLEVGRGILMEAGTGVNFEFVNRAFGGLNATVEDEASESEIEIERSQDDTEANIEEEPIQDISLTITRDPSRDLSRLRDDVQDGTETPTTSSVMESDEDENGDAMEESDDFAAALGLNFDDSSDENEDDEDDDDDDDDENGFDGDSSDTDPAERMFRNYGFQRSQREEEVEADVPCSPHTRVYTGHCNVKTVKDANYFGLNDEYVVSGSDLGHIFIWERDTCKLVNILKGDDEVVNVVQGHPYEPTMAVSGIDDTIKIFSPDQRAQEDARRGINILDPSNPANTLGPGYGGLKSCKCMHDSYRIMSENDVQRQGGMSDAFITRHMLAQFAATVREQQGGLASGENARIVLDENCADSGIEIISMPTPAQNLQDRADVTARLYADPHNPHLHLERGLVHQRLGFADLASADAYRALSLLDSVLDPEGCEFHARRKLHSDVATEQDEEDDEDEDEDEAFESITETEFNEIIGPVYALLVKSLVRCGCLRDAYEFAVRGLAVLQNLEVDIESVSSAKRVLLAQIEVIKRRYYGRNPSGMGIDIQKLNAQGSARRILYPWNEHEPDRKAPDTLLLLNERLKDVAPKCEVRAVALPALHSTTATTTTTTTADQETPPKDNDKEQEDGEVSIQLGLFAKEDLLPGETILHETSLLTATNRLHDDLCDACNGPLPNLGSSTSPIACAAATTPSSALRPAMTGRRRSTTRGLRPHGGPRVHRKGHPRCQGQSRLSLSVTAGAGDSMAATQEMHPLDLPEVKYIWGDFHDFQPSSLAHSGSSSGSEFDSTTTSNLAVNSPPPPPPPPPQQQQQRLQNEATLPFSFHLNILQPMRILEEMELDPYTTLPLYDTWVLNTLYAKFRGTASGRLSTWDGGPELCAVHPLWCLANHSCDPNVKWEWGGEITFRVRGAEERAVWTKSKSKSRTETATATATATEKSQGIKNWNGIRKDEEILNHYCDIGLDVKERREWARGALGGGCLCERCIWEAGGDC</sequence>
<feature type="region of interest" description="Disordered" evidence="4">
    <location>
        <begin position="1498"/>
        <end position="1538"/>
    </location>
</feature>
<feature type="region of interest" description="Disordered" evidence="4">
    <location>
        <begin position="765"/>
        <end position="838"/>
    </location>
</feature>
<organism evidence="5 6">
    <name type="scientific">Aspergillus rambellii</name>
    <dbReference type="NCBI Taxonomy" id="308745"/>
    <lineage>
        <taxon>Eukaryota</taxon>
        <taxon>Fungi</taxon>
        <taxon>Dikarya</taxon>
        <taxon>Ascomycota</taxon>
        <taxon>Pezizomycotina</taxon>
        <taxon>Eurotiomycetes</taxon>
        <taxon>Eurotiomycetidae</taxon>
        <taxon>Eurotiales</taxon>
        <taxon>Aspergillaceae</taxon>
        <taxon>Aspergillus</taxon>
        <taxon>Aspergillus subgen. Nidulantes</taxon>
    </lineage>
</organism>
<dbReference type="InterPro" id="IPR045151">
    <property type="entry name" value="DCAF8"/>
</dbReference>
<feature type="compositionally biased region" description="Acidic residues" evidence="4">
    <location>
        <begin position="853"/>
        <end position="882"/>
    </location>
</feature>
<feature type="compositionally biased region" description="Low complexity" evidence="4">
    <location>
        <begin position="387"/>
        <end position="396"/>
    </location>
</feature>
<feature type="compositionally biased region" description="Basic residues" evidence="4">
    <location>
        <begin position="370"/>
        <end position="386"/>
    </location>
</feature>
<dbReference type="PANTHER" id="PTHR15574:SF40">
    <property type="entry name" value="WD AND TETRATRICOPEPTIDE REPEATS PROTEIN 1"/>
    <property type="match status" value="1"/>
</dbReference>
<feature type="compositionally biased region" description="Low complexity" evidence="4">
    <location>
        <begin position="1498"/>
        <end position="1516"/>
    </location>
</feature>
<dbReference type="Pfam" id="PF00400">
    <property type="entry name" value="WD40"/>
    <property type="match status" value="3"/>
</dbReference>
<dbReference type="InterPro" id="IPR036322">
    <property type="entry name" value="WD40_repeat_dom_sf"/>
</dbReference>
<feature type="region of interest" description="Disordered" evidence="4">
    <location>
        <begin position="698"/>
        <end position="723"/>
    </location>
</feature>
<evidence type="ECO:0000256" key="3">
    <source>
        <dbReference type="PROSITE-ProRule" id="PRU00221"/>
    </source>
</evidence>
<proteinExistence type="predicted"/>
<dbReference type="InterPro" id="IPR046341">
    <property type="entry name" value="SET_dom_sf"/>
</dbReference>
<evidence type="ECO:0008006" key="7">
    <source>
        <dbReference type="Google" id="ProtNLM"/>
    </source>
</evidence>
<keyword evidence="2" id="KW-0677">Repeat</keyword>